<name>K0B1I1_GOTA9</name>
<dbReference type="Gene3D" id="1.10.8.10">
    <property type="entry name" value="DNA helicase RuvA subunit, C-terminal domain"/>
    <property type="match status" value="1"/>
</dbReference>
<dbReference type="AlphaFoldDB" id="K0B1I1"/>
<evidence type="ECO:0000313" key="4">
    <source>
        <dbReference type="EMBL" id="AFS78815.1"/>
    </source>
</evidence>
<dbReference type="RefSeq" id="WP_014967951.1">
    <property type="nucleotide sequence ID" value="NC_018664.1"/>
</dbReference>
<dbReference type="InterPro" id="IPR009060">
    <property type="entry name" value="UBA-like_sf"/>
</dbReference>
<feature type="domain" description="DUF4342" evidence="3">
    <location>
        <begin position="49"/>
        <end position="124"/>
    </location>
</feature>
<dbReference type="InterPro" id="IPR025642">
    <property type="entry name" value="DUF4342"/>
</dbReference>
<sequence>MSVDLEKIDAVRERTGASYKEAKEALIENDGSIVDAIIYLEEKGSSWGSNWTQNINSKGDELLEKLKEILKEGNVNKIVVKKDGEVIMNIPINVGVIGILAGPFLATVGLTAAVLTKCTIEINKKDGEVIKLGEAYEKAVSKVKSTINKNESSSSQKEEDQKEEDEDDFNKI</sequence>
<accession>K0B1I1</accession>
<evidence type="ECO:0000256" key="1">
    <source>
        <dbReference type="SAM" id="MobiDB-lite"/>
    </source>
</evidence>
<evidence type="ECO:0000313" key="5">
    <source>
        <dbReference type="Proteomes" id="UP000006094"/>
    </source>
</evidence>
<keyword evidence="2" id="KW-1133">Transmembrane helix</keyword>
<dbReference type="KEGG" id="cad:Curi_c18080"/>
<protein>
    <submittedName>
        <fullName evidence="4">Ubiquitin-associated domain-containing protein</fullName>
    </submittedName>
</protein>
<dbReference type="HOGENOM" id="CLU_115782_2_0_9"/>
<organism evidence="4 5">
    <name type="scientific">Gottschalkia acidurici (strain ATCC 7906 / DSM 604 / BCRC 14475 / CIP 104303 / KCTC 5404 / NCIMB 10678 / 9a)</name>
    <name type="common">Clostridium acidurici</name>
    <dbReference type="NCBI Taxonomy" id="1128398"/>
    <lineage>
        <taxon>Bacteria</taxon>
        <taxon>Bacillati</taxon>
        <taxon>Bacillota</taxon>
        <taxon>Tissierellia</taxon>
        <taxon>Tissierellales</taxon>
        <taxon>Gottschalkiaceae</taxon>
        <taxon>Gottschalkia</taxon>
    </lineage>
</organism>
<dbReference type="Pfam" id="PF14242">
    <property type="entry name" value="DUF4342"/>
    <property type="match status" value="1"/>
</dbReference>
<dbReference type="CDD" id="cd14360">
    <property type="entry name" value="UBA_NAC_like_bac"/>
    <property type="match status" value="1"/>
</dbReference>
<keyword evidence="2" id="KW-0472">Membrane</keyword>
<feature type="transmembrane region" description="Helical" evidence="2">
    <location>
        <begin position="90"/>
        <end position="115"/>
    </location>
</feature>
<evidence type="ECO:0000256" key="2">
    <source>
        <dbReference type="SAM" id="Phobius"/>
    </source>
</evidence>
<gene>
    <name evidence="4" type="ordered locus">Curi_c18080</name>
</gene>
<dbReference type="eggNOG" id="COG1308">
    <property type="taxonomic scope" value="Bacteria"/>
</dbReference>
<feature type="region of interest" description="Disordered" evidence="1">
    <location>
        <begin position="144"/>
        <end position="172"/>
    </location>
</feature>
<evidence type="ECO:0000259" key="3">
    <source>
        <dbReference type="Pfam" id="PF14242"/>
    </source>
</evidence>
<keyword evidence="2" id="KW-0812">Transmembrane</keyword>
<reference evidence="4 5" key="1">
    <citation type="journal article" date="2012" name="PLoS ONE">
        <title>The purine-utilizing bacterium Clostridium acidurici 9a: a genome-guided metabolic reconsideration.</title>
        <authorList>
            <person name="Hartwich K."/>
            <person name="Poehlein A."/>
            <person name="Daniel R."/>
        </authorList>
    </citation>
    <scope>NUCLEOTIDE SEQUENCE [LARGE SCALE GENOMIC DNA]</scope>
    <source>
        <strain evidence="5">ATCC 7906 / DSM 604 / BCRC 14475 / CIP 104303 / KCTC 5404 / NCIMB 10678 / 9a</strain>
    </source>
</reference>
<dbReference type="EMBL" id="CP003326">
    <property type="protein sequence ID" value="AFS78815.1"/>
    <property type="molecule type" value="Genomic_DNA"/>
</dbReference>
<feature type="compositionally biased region" description="Acidic residues" evidence="1">
    <location>
        <begin position="161"/>
        <end position="172"/>
    </location>
</feature>
<dbReference type="Proteomes" id="UP000006094">
    <property type="component" value="Chromosome"/>
</dbReference>
<proteinExistence type="predicted"/>
<dbReference type="STRING" id="1128398.Curi_c18080"/>
<keyword evidence="5" id="KW-1185">Reference proteome</keyword>
<dbReference type="SUPFAM" id="SSF46934">
    <property type="entry name" value="UBA-like"/>
    <property type="match status" value="1"/>
</dbReference>
<dbReference type="OrthoDB" id="129626at2"/>